<dbReference type="Proteomes" id="UP000827872">
    <property type="component" value="Linkage Group LG01"/>
</dbReference>
<evidence type="ECO:0000313" key="2">
    <source>
        <dbReference type="Proteomes" id="UP000827872"/>
    </source>
</evidence>
<comment type="caution">
    <text evidence="1">The sequence shown here is derived from an EMBL/GenBank/DDBJ whole genome shotgun (WGS) entry which is preliminary data.</text>
</comment>
<sequence>MANLSAEGVETVIELQKKRGRQYLRELLEWEEFDEIRDLRRSIRLDTIYYSLVFAAEKGLPWLTVAEVGNLTVELLDETPDVMTVHHRSLSAMEIGSMYYL</sequence>
<proteinExistence type="predicted"/>
<keyword evidence="2" id="KW-1185">Reference proteome</keyword>
<organism evidence="1 2">
    <name type="scientific">Sphaerodactylus townsendi</name>
    <dbReference type="NCBI Taxonomy" id="933632"/>
    <lineage>
        <taxon>Eukaryota</taxon>
        <taxon>Metazoa</taxon>
        <taxon>Chordata</taxon>
        <taxon>Craniata</taxon>
        <taxon>Vertebrata</taxon>
        <taxon>Euteleostomi</taxon>
        <taxon>Lepidosauria</taxon>
        <taxon>Squamata</taxon>
        <taxon>Bifurcata</taxon>
        <taxon>Gekkota</taxon>
        <taxon>Sphaerodactylidae</taxon>
        <taxon>Sphaerodactylus</taxon>
    </lineage>
</organism>
<protein>
    <submittedName>
        <fullName evidence="1">Uncharacterized protein</fullName>
    </submittedName>
</protein>
<gene>
    <name evidence="1" type="ORF">K3G42_013416</name>
</gene>
<evidence type="ECO:0000313" key="1">
    <source>
        <dbReference type="EMBL" id="KAH8016186.1"/>
    </source>
</evidence>
<name>A0ACB8G917_9SAUR</name>
<accession>A0ACB8G917</accession>
<dbReference type="EMBL" id="CM037614">
    <property type="protein sequence ID" value="KAH8016186.1"/>
    <property type="molecule type" value="Genomic_DNA"/>
</dbReference>
<reference evidence="1" key="1">
    <citation type="submission" date="2021-08" db="EMBL/GenBank/DDBJ databases">
        <title>The first chromosome-level gecko genome reveals the dynamic sex chromosomes of Neotropical dwarf geckos (Sphaerodactylidae: Sphaerodactylus).</title>
        <authorList>
            <person name="Pinto B.J."/>
            <person name="Keating S.E."/>
            <person name="Gamble T."/>
        </authorList>
    </citation>
    <scope>NUCLEOTIDE SEQUENCE</scope>
    <source>
        <strain evidence="1">TG3544</strain>
    </source>
</reference>